<dbReference type="PANTHER" id="PTHR48043:SF154">
    <property type="entry name" value="GLUCURONOSYLTRANSFERASE"/>
    <property type="match status" value="1"/>
</dbReference>
<dbReference type="FunFam" id="3.40.50.2000:FF:000021">
    <property type="entry name" value="UDP-glucuronosyltransferase"/>
    <property type="match status" value="1"/>
</dbReference>
<keyword evidence="6" id="KW-0472">Membrane</keyword>
<dbReference type="AlphaFoldDB" id="A0A915CLS1"/>
<name>A0A915CLS1_9BILA</name>
<dbReference type="SUPFAM" id="SSF53756">
    <property type="entry name" value="UDP-Glycosyltransferase/glycogen phosphorylase"/>
    <property type="match status" value="1"/>
</dbReference>
<feature type="transmembrane region" description="Helical" evidence="6">
    <location>
        <begin position="596"/>
        <end position="621"/>
    </location>
</feature>
<reference evidence="8" key="1">
    <citation type="submission" date="2022-11" db="UniProtKB">
        <authorList>
            <consortium name="WormBaseParasite"/>
        </authorList>
    </citation>
    <scope>IDENTIFICATION</scope>
</reference>
<dbReference type="CDD" id="cd03784">
    <property type="entry name" value="GT1_Gtf-like"/>
    <property type="match status" value="1"/>
</dbReference>
<evidence type="ECO:0000256" key="5">
    <source>
        <dbReference type="ARBA" id="ARBA00047475"/>
    </source>
</evidence>
<evidence type="ECO:0000256" key="1">
    <source>
        <dbReference type="ARBA" id="ARBA00009995"/>
    </source>
</evidence>
<dbReference type="WBParaSite" id="jg10314">
    <property type="protein sequence ID" value="jg10314"/>
    <property type="gene ID" value="jg10314"/>
</dbReference>
<dbReference type="Pfam" id="PF00201">
    <property type="entry name" value="UDPGT"/>
    <property type="match status" value="1"/>
</dbReference>
<dbReference type="Gene3D" id="3.40.50.2000">
    <property type="entry name" value="Glycogen Phosphorylase B"/>
    <property type="match status" value="1"/>
</dbReference>
<sequence>MYQCAYSPSHVSFSGSLAEALIQKGHTVDKVIMEYNDVKSNGSVNLRNVFRVKMPVGPNPFLKLKHITSPFENFVFLRRDADYEKSREMLCKALITDSALIPSMVGYTAVPSMDGVFEMLGIPVPPSFVTSVLRAYPEDQDQLSFKRRVQNFLEALEDAVFPAFSTEQTLFGKYFPGFPSLQALGSKMSYFFVNTNEILDINKPISAKIKFVGGIAMKKPKKLDEEAEKVLSIPSKGVILFSFGSLVKTSQIPYAAKVEILKAFKEFPEYTFLWKYDDIEEDADLLRNYSNVYTRSWLQQTELLYDPRVKLFITHMGLNSYLELSHAGIPAVGIPVLGDQFYNTGCAIKNGVALRLDKTKLTKESMVTALEEMLSNPSYSLKAKQIAQMLASKPEKIDANKFTEYVEHAAQFPVLGSEILQMASAEMSVYKYACVDVMIFLLVCMLVALLSVIVVVRRVVLPMIGMVTSMSTTVNFSMVTKPVAEMATSAQRREQLEHHLQKFREIADQRVGEKIAQWGYHLPAMVSATIIICQLANTVIFLQFAYNFGQLYLFLDEYMRDTDAKNISVPNSTQVYRYKGINAERINEIDLYHDQLWTLFVAEIIELIFPMINVMMFAWIIKDKKRRLPTRVQIIYLLCPALALVLSVSQACTIHVTLTESIYTIRFLLAKLLGVLLELNKAGRLPIENFFECEFFNDDDIVKPPCAGQLHDTVVSRSTLSVLIVIHIIPVVVFIYLLLKNLTSNKSEHLFLYIESVDAKPPTSAIEKRKMANGNTDDTQVPSLKQTVTEMLTGLNTKFVPKKIFHEQLSKVRTHSMKKADIEGLSVKNLDKKRKTGDELKPETSL</sequence>
<keyword evidence="3" id="KW-0328">Glycosyltransferase</keyword>
<evidence type="ECO:0000256" key="2">
    <source>
        <dbReference type="ARBA" id="ARBA00012544"/>
    </source>
</evidence>
<proteinExistence type="inferred from homology"/>
<dbReference type="GO" id="GO:0015020">
    <property type="term" value="F:glucuronosyltransferase activity"/>
    <property type="evidence" value="ECO:0007669"/>
    <property type="project" value="UniProtKB-EC"/>
</dbReference>
<keyword evidence="4" id="KW-0808">Transferase</keyword>
<dbReference type="PANTHER" id="PTHR48043">
    <property type="entry name" value="EG:EG0003.4 PROTEIN-RELATED"/>
    <property type="match status" value="1"/>
</dbReference>
<dbReference type="InterPro" id="IPR050271">
    <property type="entry name" value="UDP-glycosyltransferase"/>
</dbReference>
<dbReference type="EC" id="2.4.1.17" evidence="2"/>
<dbReference type="InterPro" id="IPR002213">
    <property type="entry name" value="UDP_glucos_trans"/>
</dbReference>
<organism evidence="7 8">
    <name type="scientific">Ditylenchus dipsaci</name>
    <dbReference type="NCBI Taxonomy" id="166011"/>
    <lineage>
        <taxon>Eukaryota</taxon>
        <taxon>Metazoa</taxon>
        <taxon>Ecdysozoa</taxon>
        <taxon>Nematoda</taxon>
        <taxon>Chromadorea</taxon>
        <taxon>Rhabditida</taxon>
        <taxon>Tylenchina</taxon>
        <taxon>Tylenchomorpha</taxon>
        <taxon>Sphaerularioidea</taxon>
        <taxon>Anguinidae</taxon>
        <taxon>Anguininae</taxon>
        <taxon>Ditylenchus</taxon>
    </lineage>
</organism>
<dbReference type="Proteomes" id="UP000887574">
    <property type="component" value="Unplaced"/>
</dbReference>
<evidence type="ECO:0000256" key="3">
    <source>
        <dbReference type="ARBA" id="ARBA00022676"/>
    </source>
</evidence>
<keyword evidence="7" id="KW-1185">Reference proteome</keyword>
<keyword evidence="6" id="KW-0812">Transmembrane</keyword>
<accession>A0A915CLS1</accession>
<feature type="transmembrane region" description="Helical" evidence="6">
    <location>
        <begin position="720"/>
        <end position="739"/>
    </location>
</feature>
<comment type="catalytic activity">
    <reaction evidence="5">
        <text>glucuronate acceptor + UDP-alpha-D-glucuronate = acceptor beta-D-glucuronoside + UDP + H(+)</text>
        <dbReference type="Rhea" id="RHEA:21032"/>
        <dbReference type="ChEBI" id="CHEBI:15378"/>
        <dbReference type="ChEBI" id="CHEBI:58052"/>
        <dbReference type="ChEBI" id="CHEBI:58223"/>
        <dbReference type="ChEBI" id="CHEBI:132367"/>
        <dbReference type="ChEBI" id="CHEBI:132368"/>
        <dbReference type="EC" id="2.4.1.17"/>
    </reaction>
</comment>
<protein>
    <recommendedName>
        <fullName evidence="2">glucuronosyltransferase</fullName>
        <ecNumber evidence="2">2.4.1.17</ecNumber>
    </recommendedName>
</protein>
<evidence type="ECO:0000313" key="8">
    <source>
        <dbReference type="WBParaSite" id="jg10314"/>
    </source>
</evidence>
<evidence type="ECO:0000256" key="4">
    <source>
        <dbReference type="ARBA" id="ARBA00022679"/>
    </source>
</evidence>
<feature type="transmembrane region" description="Helical" evidence="6">
    <location>
        <begin position="524"/>
        <end position="546"/>
    </location>
</feature>
<evidence type="ECO:0000256" key="6">
    <source>
        <dbReference type="SAM" id="Phobius"/>
    </source>
</evidence>
<keyword evidence="6" id="KW-1133">Transmembrane helix</keyword>
<evidence type="ECO:0000313" key="7">
    <source>
        <dbReference type="Proteomes" id="UP000887574"/>
    </source>
</evidence>
<comment type="similarity">
    <text evidence="1">Belongs to the UDP-glycosyltransferase family.</text>
</comment>
<feature type="transmembrane region" description="Helical" evidence="6">
    <location>
        <begin position="437"/>
        <end position="456"/>
    </location>
</feature>
<feature type="transmembrane region" description="Helical" evidence="6">
    <location>
        <begin position="633"/>
        <end position="658"/>
    </location>
</feature>